<feature type="transmembrane region" description="Helical" evidence="6">
    <location>
        <begin position="40"/>
        <end position="63"/>
    </location>
</feature>
<dbReference type="GO" id="GO:0034755">
    <property type="term" value="P:iron ion transmembrane transport"/>
    <property type="evidence" value="ECO:0007669"/>
    <property type="project" value="TreeGrafter"/>
</dbReference>
<feature type="transmembrane region" description="Helical" evidence="6">
    <location>
        <begin position="338"/>
        <end position="360"/>
    </location>
</feature>
<comment type="subcellular location">
    <subcellularLocation>
        <location evidence="1">Membrane</location>
        <topology evidence="1">Multi-pass membrane protein</topology>
    </subcellularLocation>
</comment>
<feature type="transmembrane region" description="Helical" evidence="6">
    <location>
        <begin position="141"/>
        <end position="164"/>
    </location>
</feature>
<dbReference type="AlphaFoldDB" id="A0A2K5APH7"/>
<dbReference type="PRINTS" id="PR00447">
    <property type="entry name" value="NATRESASSCMP"/>
</dbReference>
<feature type="transmembrane region" description="Helical" evidence="6">
    <location>
        <begin position="226"/>
        <end position="247"/>
    </location>
</feature>
<keyword evidence="8" id="KW-1185">Reference proteome</keyword>
<dbReference type="RefSeq" id="WP_148695113.1">
    <property type="nucleotide sequence ID" value="NZ_LT981265.1"/>
</dbReference>
<sequence length="396" mass="42761">MRLLRLLRLFGPATIVSVAYMDPGNFGSNIASGSLHGLDLLWVVWMASAVAMLLQYLSGKLGIVAGRSLVDLTLSRLSSRYARIAYSIPLIAVIIATDMAEFLGIALGLHLLFAIPLHVAAGLAVIDVLILLLASEKRGRLELLIGLLVVIIGLSYVVQLYIIAPEPSVVLEKSVSITLDEGKVFLAASILGATVMPHALILHGYLTAERWNGMREKVKRHTRETIVYLAVAAMINASLQIAAYGAFYTKDIEVVDMTEAYNTLIPLYGSLAAHAFGIALLASGISSSLVSVVTGQKVFESIRGKGITQWKVRLVVRMINMVPLLIALSIGIKTIDILVYSQVVLSLLLPFVVIPLVVLISRMGIVTYYTRLAGVIAVILIIIINIMLIASGQMVH</sequence>
<evidence type="ECO:0000313" key="8">
    <source>
        <dbReference type="Proteomes" id="UP000236248"/>
    </source>
</evidence>
<feature type="transmembrane region" description="Helical" evidence="6">
    <location>
        <begin position="84"/>
        <end position="107"/>
    </location>
</feature>
<feature type="transmembrane region" description="Helical" evidence="6">
    <location>
        <begin position="314"/>
        <end position="332"/>
    </location>
</feature>
<accession>A0A2K5APH7</accession>
<feature type="transmembrane region" description="Helical" evidence="6">
    <location>
        <begin position="372"/>
        <end position="390"/>
    </location>
</feature>
<dbReference type="GO" id="GO:0015086">
    <property type="term" value="F:cadmium ion transmembrane transporter activity"/>
    <property type="evidence" value="ECO:0007669"/>
    <property type="project" value="TreeGrafter"/>
</dbReference>
<evidence type="ECO:0000256" key="5">
    <source>
        <dbReference type="ARBA" id="ARBA00023136"/>
    </source>
</evidence>
<feature type="transmembrane region" description="Helical" evidence="6">
    <location>
        <begin position="267"/>
        <end position="293"/>
    </location>
</feature>
<dbReference type="EMBL" id="LT981265">
    <property type="protein sequence ID" value="SPC33544.1"/>
    <property type="molecule type" value="Genomic_DNA"/>
</dbReference>
<dbReference type="Pfam" id="PF01566">
    <property type="entry name" value="Nramp"/>
    <property type="match status" value="1"/>
</dbReference>
<evidence type="ECO:0000256" key="2">
    <source>
        <dbReference type="ARBA" id="ARBA00022448"/>
    </source>
</evidence>
<dbReference type="PANTHER" id="PTHR11706:SF33">
    <property type="entry name" value="NATURAL RESISTANCE-ASSOCIATED MACROPHAGE PROTEIN 2"/>
    <property type="match status" value="1"/>
</dbReference>
<keyword evidence="5 6" id="KW-0472">Membrane</keyword>
<keyword evidence="4 6" id="KW-1133">Transmembrane helix</keyword>
<dbReference type="KEGG" id="ncv:NCAV_0350"/>
<feature type="transmembrane region" description="Helical" evidence="6">
    <location>
        <begin position="113"/>
        <end position="134"/>
    </location>
</feature>
<evidence type="ECO:0000256" key="1">
    <source>
        <dbReference type="ARBA" id="ARBA00004141"/>
    </source>
</evidence>
<evidence type="ECO:0000256" key="3">
    <source>
        <dbReference type="ARBA" id="ARBA00022692"/>
    </source>
</evidence>
<name>A0A2K5APH7_9ARCH</name>
<dbReference type="PANTHER" id="PTHR11706">
    <property type="entry name" value="SOLUTE CARRIER PROTEIN FAMILY 11 MEMBER"/>
    <property type="match status" value="1"/>
</dbReference>
<dbReference type="Proteomes" id="UP000236248">
    <property type="component" value="Chromosome NCAV"/>
</dbReference>
<dbReference type="GO" id="GO:0005384">
    <property type="term" value="F:manganese ion transmembrane transporter activity"/>
    <property type="evidence" value="ECO:0007669"/>
    <property type="project" value="TreeGrafter"/>
</dbReference>
<keyword evidence="3 6" id="KW-0812">Transmembrane</keyword>
<keyword evidence="2" id="KW-0813">Transport</keyword>
<dbReference type="InterPro" id="IPR001046">
    <property type="entry name" value="NRAMP_fam"/>
</dbReference>
<organism evidence="7 8">
    <name type="scientific">Candidatus Nitrosocaldus cavascurensis</name>
    <dbReference type="NCBI Taxonomy" id="2058097"/>
    <lineage>
        <taxon>Archaea</taxon>
        <taxon>Nitrososphaerota</taxon>
        <taxon>Nitrososphaeria</taxon>
        <taxon>Candidatus Nitrosocaldales</taxon>
        <taxon>Candidatus Nitrosocaldaceae</taxon>
        <taxon>Candidatus Nitrosocaldus</taxon>
    </lineage>
</organism>
<proteinExistence type="predicted"/>
<feature type="transmembrane region" description="Helical" evidence="6">
    <location>
        <begin position="184"/>
        <end position="206"/>
    </location>
</feature>
<gene>
    <name evidence="7" type="ORF">NCAV_0350</name>
</gene>
<evidence type="ECO:0000256" key="6">
    <source>
        <dbReference type="SAM" id="Phobius"/>
    </source>
</evidence>
<reference evidence="8" key="1">
    <citation type="submission" date="2018-01" db="EMBL/GenBank/DDBJ databases">
        <authorList>
            <person name="Kerou L M."/>
        </authorList>
    </citation>
    <scope>NUCLEOTIDE SEQUENCE [LARGE SCALE GENOMIC DNA]</scope>
    <source>
        <strain evidence="8">SCU2</strain>
    </source>
</reference>
<dbReference type="NCBIfam" id="NF037982">
    <property type="entry name" value="Nramp_1"/>
    <property type="match status" value="1"/>
</dbReference>
<evidence type="ECO:0000256" key="4">
    <source>
        <dbReference type="ARBA" id="ARBA00022989"/>
    </source>
</evidence>
<evidence type="ECO:0000313" key="7">
    <source>
        <dbReference type="EMBL" id="SPC33544.1"/>
    </source>
</evidence>
<protein>
    <submittedName>
        <fullName evidence="7">Natural resistance-associated macrophage protein</fullName>
    </submittedName>
</protein>
<dbReference type="GO" id="GO:0005886">
    <property type="term" value="C:plasma membrane"/>
    <property type="evidence" value="ECO:0007669"/>
    <property type="project" value="TreeGrafter"/>
</dbReference>
<dbReference type="GeneID" id="41594448"/>